<name>A0A8H7S1L0_9FUNG</name>
<dbReference type="Proteomes" id="UP000646827">
    <property type="component" value="Unassembled WGS sequence"/>
</dbReference>
<keyword evidence="3" id="KW-1185">Reference proteome</keyword>
<dbReference type="GO" id="GO:0003676">
    <property type="term" value="F:nucleic acid binding"/>
    <property type="evidence" value="ECO:0007669"/>
    <property type="project" value="InterPro"/>
</dbReference>
<proteinExistence type="predicted"/>
<dbReference type="InterPro" id="IPR036397">
    <property type="entry name" value="RNaseH_sf"/>
</dbReference>
<dbReference type="OrthoDB" id="2266637at2759"/>
<organism evidence="2 3">
    <name type="scientific">Circinella minor</name>
    <dbReference type="NCBI Taxonomy" id="1195481"/>
    <lineage>
        <taxon>Eukaryota</taxon>
        <taxon>Fungi</taxon>
        <taxon>Fungi incertae sedis</taxon>
        <taxon>Mucoromycota</taxon>
        <taxon>Mucoromycotina</taxon>
        <taxon>Mucoromycetes</taxon>
        <taxon>Mucorales</taxon>
        <taxon>Lichtheimiaceae</taxon>
        <taxon>Circinella</taxon>
    </lineage>
</organism>
<sequence length="361" mass="42005">MSNNFFYEDGQGKIVDEEGNEAMDIEENIDPYNLGTLMTLTQYRSCRDRFPTEPTEELDTRMEEASEELVTETAKGRKYTVYTDKHKAVFWYFNRVKLWKAAPAARKAQVETNKVNRKQQQLQEEHKQHLIEFFDEYPQATRQNAVDSLTESFQNFNLKTTSVGNFILHECNLTVKRVTLHPLSRNSSHNLEKRYDWVKKYINTDMTYLQNCVFVDETGFNINMRQPYACSISGMPAIVETPTTRAISHTILGAISANDIIAIEIREPMKSKKLKVHGSKKRNQPQVKKSHKGTVTGHYIKFISKTLDEMDKFPEMSNYYIIMDNALIHTSHDITRMIETRGYRALYLPPYSPELNPIENF</sequence>
<reference evidence="2 3" key="1">
    <citation type="submission" date="2020-12" db="EMBL/GenBank/DDBJ databases">
        <title>Metabolic potential, ecology and presence of endohyphal bacteria is reflected in genomic diversity of Mucoromycotina.</title>
        <authorList>
            <person name="Muszewska A."/>
            <person name="Okrasinska A."/>
            <person name="Steczkiewicz K."/>
            <person name="Drgas O."/>
            <person name="Orlowska M."/>
            <person name="Perlinska-Lenart U."/>
            <person name="Aleksandrzak-Piekarczyk T."/>
            <person name="Szatraj K."/>
            <person name="Zielenkiewicz U."/>
            <person name="Pilsyk S."/>
            <person name="Malc E."/>
            <person name="Mieczkowski P."/>
            <person name="Kruszewska J.S."/>
            <person name="Biernat P."/>
            <person name="Pawlowska J."/>
        </authorList>
    </citation>
    <scope>NUCLEOTIDE SEQUENCE [LARGE SCALE GENOMIC DNA]</scope>
    <source>
        <strain evidence="2 3">CBS 142.35</strain>
    </source>
</reference>
<dbReference type="PANTHER" id="PTHR46564">
    <property type="entry name" value="TRANSPOSASE"/>
    <property type="match status" value="1"/>
</dbReference>
<evidence type="ECO:0000313" key="3">
    <source>
        <dbReference type="Proteomes" id="UP000646827"/>
    </source>
</evidence>
<dbReference type="EMBL" id="JAEPRB010000161">
    <property type="protein sequence ID" value="KAG2219856.1"/>
    <property type="molecule type" value="Genomic_DNA"/>
</dbReference>
<evidence type="ECO:0000313" key="2">
    <source>
        <dbReference type="EMBL" id="KAG2219856.1"/>
    </source>
</evidence>
<feature type="domain" description="Tc1-like transposase DDE" evidence="1">
    <location>
        <begin position="212"/>
        <end position="361"/>
    </location>
</feature>
<feature type="non-terminal residue" evidence="2">
    <location>
        <position position="1"/>
    </location>
</feature>
<comment type="caution">
    <text evidence="2">The sequence shown here is derived from an EMBL/GenBank/DDBJ whole genome shotgun (WGS) entry which is preliminary data.</text>
</comment>
<evidence type="ECO:0000259" key="1">
    <source>
        <dbReference type="Pfam" id="PF13358"/>
    </source>
</evidence>
<protein>
    <recommendedName>
        <fullName evidence="1">Tc1-like transposase DDE domain-containing protein</fullName>
    </recommendedName>
</protein>
<dbReference type="AlphaFoldDB" id="A0A8H7S1L0"/>
<dbReference type="InterPro" id="IPR038717">
    <property type="entry name" value="Tc1-like_DDE_dom"/>
</dbReference>
<accession>A0A8H7S1L0</accession>
<dbReference type="Pfam" id="PF13358">
    <property type="entry name" value="DDE_3"/>
    <property type="match status" value="1"/>
</dbReference>
<dbReference type="Gene3D" id="3.30.420.10">
    <property type="entry name" value="Ribonuclease H-like superfamily/Ribonuclease H"/>
    <property type="match status" value="1"/>
</dbReference>
<dbReference type="PANTHER" id="PTHR46564:SF1">
    <property type="entry name" value="TRANSPOSASE"/>
    <property type="match status" value="1"/>
</dbReference>
<gene>
    <name evidence="2" type="ORF">INT45_000743</name>
</gene>